<evidence type="ECO:0000256" key="1">
    <source>
        <dbReference type="SAM" id="MobiDB-lite"/>
    </source>
</evidence>
<protein>
    <submittedName>
        <fullName evidence="2">Uncharacterized protein</fullName>
    </submittedName>
</protein>
<reference evidence="2 3" key="1">
    <citation type="submission" date="2024-04" db="EMBL/GenBank/DDBJ databases">
        <title>Phyllosticta paracitricarpa is synonymous to the EU quarantine fungus P. citricarpa based on phylogenomic analyses.</title>
        <authorList>
            <consortium name="Lawrence Berkeley National Laboratory"/>
            <person name="Van Ingen-Buijs V.A."/>
            <person name="Van Westerhoven A.C."/>
            <person name="Haridas S."/>
            <person name="Skiadas P."/>
            <person name="Martin F."/>
            <person name="Groenewald J.Z."/>
            <person name="Crous P.W."/>
            <person name="Seidl M.F."/>
        </authorList>
    </citation>
    <scope>NUCLEOTIDE SEQUENCE [LARGE SCALE GENOMIC DNA]</scope>
    <source>
        <strain evidence="2 3">CBS 123371</strain>
    </source>
</reference>
<keyword evidence="3" id="KW-1185">Reference proteome</keyword>
<feature type="region of interest" description="Disordered" evidence="1">
    <location>
        <begin position="1"/>
        <end position="31"/>
    </location>
</feature>
<feature type="region of interest" description="Disordered" evidence="1">
    <location>
        <begin position="341"/>
        <end position="370"/>
    </location>
</feature>
<evidence type="ECO:0000313" key="2">
    <source>
        <dbReference type="EMBL" id="KAK7510364.1"/>
    </source>
</evidence>
<evidence type="ECO:0000313" key="3">
    <source>
        <dbReference type="Proteomes" id="UP001363622"/>
    </source>
</evidence>
<feature type="compositionally biased region" description="Basic residues" evidence="1">
    <location>
        <begin position="351"/>
        <end position="370"/>
    </location>
</feature>
<proteinExistence type="predicted"/>
<dbReference type="EMBL" id="JBBPHU010000014">
    <property type="protein sequence ID" value="KAK7510364.1"/>
    <property type="molecule type" value="Genomic_DNA"/>
</dbReference>
<organism evidence="2 3">
    <name type="scientific">Phyllosticta citriasiana</name>
    <dbReference type="NCBI Taxonomy" id="595635"/>
    <lineage>
        <taxon>Eukaryota</taxon>
        <taxon>Fungi</taxon>
        <taxon>Dikarya</taxon>
        <taxon>Ascomycota</taxon>
        <taxon>Pezizomycotina</taxon>
        <taxon>Dothideomycetes</taxon>
        <taxon>Dothideomycetes incertae sedis</taxon>
        <taxon>Botryosphaeriales</taxon>
        <taxon>Phyllostictaceae</taxon>
        <taxon>Phyllosticta</taxon>
    </lineage>
</organism>
<accession>A0ABR1KBH2</accession>
<feature type="compositionally biased region" description="Polar residues" evidence="1">
    <location>
        <begin position="15"/>
        <end position="31"/>
    </location>
</feature>
<sequence>MNHSSPQSLARKVSTDTYRSNGSANTHASQSSKKLLFGEISTPSLAGSRCELPPPAQPPAFLRFWLSDDCRQRFLSHLNRPELSALRLVCHDCSSRVAPFLFEEISITFKPSSFSKTTRTEALERIGHYIRTLTFRMPRTPATFLPPVIDPVTGEQLCLDYEPQIPNSAAASGRGKQPKYGTWELTDLLVKQYPPIFHAATNVPAFIRTLTAMPFMSHMKIDCPNQDAAPYTGRTAVDYALISLRMAVERAPLQDLDTLTLMAMHPAGLLYLQPNMGPGSTPASTKRWSQIRVLAMFLDNIPSSGLSHAEHMRILNSYLRQFAHGVTKFHFRWLGEKGPSPLSHCGESSTRPHHHHGANRHGGSRKSRHGPRILRFARLQDMELENAVMDATQISAFIERHRRTLVDFNFEAITLRSGTWDDALAPLTKMTGNEAWKQRGGSGGEQQQEFMDVPVVLSPVGLRPAQLAAAGTQGVRLTKIERWLGANKTAARAREQIRGCEEHMRNFLRGAAFPWR</sequence>
<comment type="caution">
    <text evidence="2">The sequence shown here is derived from an EMBL/GenBank/DDBJ whole genome shotgun (WGS) entry which is preliminary data.</text>
</comment>
<name>A0ABR1KBH2_9PEZI</name>
<gene>
    <name evidence="2" type="ORF">IWZ03DRAFT_354406</name>
</gene>
<dbReference type="Proteomes" id="UP001363622">
    <property type="component" value="Unassembled WGS sequence"/>
</dbReference>